<proteinExistence type="predicted"/>
<dbReference type="Proteomes" id="UP000266723">
    <property type="component" value="Unassembled WGS sequence"/>
</dbReference>
<evidence type="ECO:0000313" key="1">
    <source>
        <dbReference type="EMBL" id="KAF3550948.1"/>
    </source>
</evidence>
<gene>
    <name evidence="1" type="ORF">DY000_02006452</name>
</gene>
<accession>A0ABQ7CIF3</accession>
<sequence length="91" mass="10615">MQRPTRERVGRYVATDPQMRRSLRSDRPSHSFGLYVETDPAGTRSLRSDRTVLNFDLRVRPKFMHSRLFFNASSYVPQPYHFSLPSIGVIT</sequence>
<name>A0ABQ7CIF3_BRACR</name>
<reference evidence="1 2" key="1">
    <citation type="journal article" date="2020" name="BMC Genomics">
        <title>Intraspecific diversification of the crop wild relative Brassica cretica Lam. using demographic model selection.</title>
        <authorList>
            <person name="Kioukis A."/>
            <person name="Michalopoulou V.A."/>
            <person name="Briers L."/>
            <person name="Pirintsos S."/>
            <person name="Studholme D.J."/>
            <person name="Pavlidis P."/>
            <person name="Sarris P.F."/>
        </authorList>
    </citation>
    <scope>NUCLEOTIDE SEQUENCE [LARGE SCALE GENOMIC DNA]</scope>
    <source>
        <strain evidence="2">cv. PFS-1207/04</strain>
    </source>
</reference>
<keyword evidence="2" id="KW-1185">Reference proteome</keyword>
<protein>
    <submittedName>
        <fullName evidence="1">Uncharacterized protein</fullName>
    </submittedName>
</protein>
<organism evidence="1 2">
    <name type="scientific">Brassica cretica</name>
    <name type="common">Mustard</name>
    <dbReference type="NCBI Taxonomy" id="69181"/>
    <lineage>
        <taxon>Eukaryota</taxon>
        <taxon>Viridiplantae</taxon>
        <taxon>Streptophyta</taxon>
        <taxon>Embryophyta</taxon>
        <taxon>Tracheophyta</taxon>
        <taxon>Spermatophyta</taxon>
        <taxon>Magnoliopsida</taxon>
        <taxon>eudicotyledons</taxon>
        <taxon>Gunneridae</taxon>
        <taxon>Pentapetalae</taxon>
        <taxon>rosids</taxon>
        <taxon>malvids</taxon>
        <taxon>Brassicales</taxon>
        <taxon>Brassicaceae</taxon>
        <taxon>Brassiceae</taxon>
        <taxon>Brassica</taxon>
    </lineage>
</organism>
<dbReference type="EMBL" id="QGKV02000832">
    <property type="protein sequence ID" value="KAF3550948.1"/>
    <property type="molecule type" value="Genomic_DNA"/>
</dbReference>
<evidence type="ECO:0000313" key="2">
    <source>
        <dbReference type="Proteomes" id="UP000266723"/>
    </source>
</evidence>
<comment type="caution">
    <text evidence="1">The sequence shown here is derived from an EMBL/GenBank/DDBJ whole genome shotgun (WGS) entry which is preliminary data.</text>
</comment>